<name>A0A165E0M7_9BASI</name>
<accession>A0A165E0M7</accession>
<evidence type="ECO:0000313" key="2">
    <source>
        <dbReference type="EMBL" id="KZT53867.1"/>
    </source>
</evidence>
<dbReference type="Proteomes" id="UP000076842">
    <property type="component" value="Unassembled WGS sequence"/>
</dbReference>
<reference evidence="2 3" key="1">
    <citation type="journal article" date="2016" name="Mol. Biol. Evol.">
        <title>Comparative Genomics of Early-Diverging Mushroom-Forming Fungi Provides Insights into the Origins of Lignocellulose Decay Capabilities.</title>
        <authorList>
            <person name="Nagy L.G."/>
            <person name="Riley R."/>
            <person name="Tritt A."/>
            <person name="Adam C."/>
            <person name="Daum C."/>
            <person name="Floudas D."/>
            <person name="Sun H."/>
            <person name="Yadav J.S."/>
            <person name="Pangilinan J."/>
            <person name="Larsson K.H."/>
            <person name="Matsuura K."/>
            <person name="Barry K."/>
            <person name="Labutti K."/>
            <person name="Kuo R."/>
            <person name="Ohm R.A."/>
            <person name="Bhattacharya S.S."/>
            <person name="Shirouzu T."/>
            <person name="Yoshinaga Y."/>
            <person name="Martin F.M."/>
            <person name="Grigoriev I.V."/>
            <person name="Hibbett D.S."/>
        </authorList>
    </citation>
    <scope>NUCLEOTIDE SEQUENCE [LARGE SCALE GENOMIC DNA]</scope>
    <source>
        <strain evidence="2 3">HHB12733</strain>
    </source>
</reference>
<evidence type="ECO:0000313" key="3">
    <source>
        <dbReference type="Proteomes" id="UP000076842"/>
    </source>
</evidence>
<feature type="region of interest" description="Disordered" evidence="1">
    <location>
        <begin position="75"/>
        <end position="103"/>
    </location>
</feature>
<gene>
    <name evidence="2" type="ORF">CALCODRAFT_35419</name>
</gene>
<sequence length="103" mass="10894">MHIPARESRGISGACGCEIAERERAFRWACGRGLLARWRRSLLDSAPLRSRSPVGSSSGWAAWLGRDWRSAGGGRRGLAVPVMEGGRSSGEGRNTVGGSAGEV</sequence>
<protein>
    <submittedName>
        <fullName evidence="2">Uncharacterized protein</fullName>
    </submittedName>
</protein>
<dbReference type="AlphaFoldDB" id="A0A165E0M7"/>
<proteinExistence type="predicted"/>
<dbReference type="InParanoid" id="A0A165E0M7"/>
<organism evidence="2 3">
    <name type="scientific">Calocera cornea HHB12733</name>
    <dbReference type="NCBI Taxonomy" id="1353952"/>
    <lineage>
        <taxon>Eukaryota</taxon>
        <taxon>Fungi</taxon>
        <taxon>Dikarya</taxon>
        <taxon>Basidiomycota</taxon>
        <taxon>Agaricomycotina</taxon>
        <taxon>Dacrymycetes</taxon>
        <taxon>Dacrymycetales</taxon>
        <taxon>Dacrymycetaceae</taxon>
        <taxon>Calocera</taxon>
    </lineage>
</organism>
<evidence type="ECO:0000256" key="1">
    <source>
        <dbReference type="SAM" id="MobiDB-lite"/>
    </source>
</evidence>
<dbReference type="EMBL" id="KV424027">
    <property type="protein sequence ID" value="KZT53867.1"/>
    <property type="molecule type" value="Genomic_DNA"/>
</dbReference>
<keyword evidence="3" id="KW-1185">Reference proteome</keyword>